<organism evidence="1 2">
    <name type="scientific">Handroanthus impetiginosus</name>
    <dbReference type="NCBI Taxonomy" id="429701"/>
    <lineage>
        <taxon>Eukaryota</taxon>
        <taxon>Viridiplantae</taxon>
        <taxon>Streptophyta</taxon>
        <taxon>Embryophyta</taxon>
        <taxon>Tracheophyta</taxon>
        <taxon>Spermatophyta</taxon>
        <taxon>Magnoliopsida</taxon>
        <taxon>eudicotyledons</taxon>
        <taxon>Gunneridae</taxon>
        <taxon>Pentapetalae</taxon>
        <taxon>asterids</taxon>
        <taxon>lamiids</taxon>
        <taxon>Lamiales</taxon>
        <taxon>Bignoniaceae</taxon>
        <taxon>Crescentiina</taxon>
        <taxon>Tabebuia alliance</taxon>
        <taxon>Handroanthus</taxon>
    </lineage>
</organism>
<reference evidence="2" key="1">
    <citation type="journal article" date="2018" name="Gigascience">
        <title>Genome assembly of the Pink Ipe (Handroanthus impetiginosus, Bignoniaceae), a highly valued, ecologically keystone Neotropical timber forest tree.</title>
        <authorList>
            <person name="Silva-Junior O.B."/>
            <person name="Grattapaglia D."/>
            <person name="Novaes E."/>
            <person name="Collevatti R.G."/>
        </authorList>
    </citation>
    <scope>NUCLEOTIDE SEQUENCE [LARGE SCALE GENOMIC DNA]</scope>
    <source>
        <strain evidence="2">cv. UFG-1</strain>
    </source>
</reference>
<proteinExistence type="predicted"/>
<keyword evidence="2" id="KW-1185">Reference proteome</keyword>
<dbReference type="Proteomes" id="UP000231279">
    <property type="component" value="Unassembled WGS sequence"/>
</dbReference>
<evidence type="ECO:0000313" key="1">
    <source>
        <dbReference type="EMBL" id="PIN16832.1"/>
    </source>
</evidence>
<protein>
    <submittedName>
        <fullName evidence="1">Uncharacterized protein</fullName>
    </submittedName>
</protein>
<evidence type="ECO:0000313" key="2">
    <source>
        <dbReference type="Proteomes" id="UP000231279"/>
    </source>
</evidence>
<dbReference type="AlphaFoldDB" id="A0A2G9HH28"/>
<accession>A0A2G9HH28</accession>
<gene>
    <name evidence="1" type="ORF">CDL12_10517</name>
</gene>
<dbReference type="EMBL" id="NKXS01001791">
    <property type="protein sequence ID" value="PIN16832.1"/>
    <property type="molecule type" value="Genomic_DNA"/>
</dbReference>
<comment type="caution">
    <text evidence="1">The sequence shown here is derived from an EMBL/GenBank/DDBJ whole genome shotgun (WGS) entry which is preliminary data.</text>
</comment>
<name>A0A2G9HH28_9LAMI</name>
<sequence length="73" mass="8460">MASRGFIIERAFGMHFPMKICNIERYFRVQTKNFATYSKSHCCRLIMVHRLICSLSSPKSPFRDSQSHSLSSS</sequence>